<proteinExistence type="predicted"/>
<protein>
    <submittedName>
        <fullName evidence="2">Uncharacterized protein</fullName>
    </submittedName>
</protein>
<feature type="region of interest" description="Disordered" evidence="1">
    <location>
        <begin position="381"/>
        <end position="411"/>
    </location>
</feature>
<reference evidence="2 3" key="1">
    <citation type="journal article" date="2009" name="PLoS Genet.">
        <title>The genome of Nectria haematococca: contribution of supernumerary chromosomes to gene expansion.</title>
        <authorList>
            <person name="Coleman J.J."/>
            <person name="Rounsley S.D."/>
            <person name="Rodriguez-Carres M."/>
            <person name="Kuo A."/>
            <person name="Wasmann C.C."/>
            <person name="Grimwood J."/>
            <person name="Schmutz J."/>
            <person name="Taga M."/>
            <person name="White G.J."/>
            <person name="Zhou S."/>
            <person name="Schwartz D.C."/>
            <person name="Freitag M."/>
            <person name="Ma L.J."/>
            <person name="Danchin E.G."/>
            <person name="Henrissat B."/>
            <person name="Coutinho P.M."/>
            <person name="Nelson D.R."/>
            <person name="Straney D."/>
            <person name="Napoli C.A."/>
            <person name="Barker B.M."/>
            <person name="Gribskov M."/>
            <person name="Rep M."/>
            <person name="Kroken S."/>
            <person name="Molnar I."/>
            <person name="Rensing C."/>
            <person name="Kennell J.C."/>
            <person name="Zamora J."/>
            <person name="Farman M.L."/>
            <person name="Selker E.U."/>
            <person name="Salamov A."/>
            <person name="Shapiro H."/>
            <person name="Pangilinan J."/>
            <person name="Lindquist E."/>
            <person name="Lamers C."/>
            <person name="Grigoriev I.V."/>
            <person name="Geiser D.M."/>
            <person name="Covert S.F."/>
            <person name="Temporini E."/>
            <person name="Vanetten H.D."/>
        </authorList>
    </citation>
    <scope>NUCLEOTIDE SEQUENCE [LARGE SCALE GENOMIC DNA]</scope>
    <source>
        <strain evidence="3">ATCC MYA-4622 / CBS 123669 / FGSC 9596 / NRRL 45880 / 77-13-4</strain>
    </source>
</reference>
<sequence>MTQRSHPPSLPSSSFLQRKGQQSTPTPPRLENPMSTREVQTENPRTEGSGNKRQPYQIQRLLNNDPENDTTVLGFVFQRSLANEVDPGVPSENLVHFPQPSGGVWAVNRCLCLSWDISTVLFGGTPPSDRMSSQGTPRRQEVTDAPSFPPEYSPNSPKQPSTMNNQPNLKLRCPIRAHADKCIEDGHEVGEPCCRKDQTFKAIDKLKVHSLKYVCLRCKQKLPLAKKGDLESLQEKHETCEEEPWPEKRREYAKWTLMSKEQHDRWKAWTTTINERRQPGNGQREKKAYWSWRKIYESLYPNTADFPAACLGGEQLGDTNQTTSKAKETSVDTRSREEVQQTPVTNTGVPSKPPTGPAFLRNNDPVWFVSPLSADLRVGQQQCPETESSVSWLETSTGPGSMAYSSTSGTTDNLIPPTPSHTSFSNGPSADWLYIGDSHLYLGERVEGIYDENLFSQDDPILGVSGVRDEEDS</sequence>
<feature type="compositionally biased region" description="Polar residues" evidence="1">
    <location>
        <begin position="33"/>
        <end position="54"/>
    </location>
</feature>
<feature type="compositionally biased region" description="Polar residues" evidence="1">
    <location>
        <begin position="15"/>
        <end position="24"/>
    </location>
</feature>
<dbReference type="VEuPathDB" id="FungiDB:NECHADRAFT_88095"/>
<organism evidence="2 3">
    <name type="scientific">Fusarium vanettenii (strain ATCC MYA-4622 / CBS 123669 / FGSC 9596 / NRRL 45880 / 77-13-4)</name>
    <name type="common">Fusarium solani subsp. pisi</name>
    <dbReference type="NCBI Taxonomy" id="660122"/>
    <lineage>
        <taxon>Eukaryota</taxon>
        <taxon>Fungi</taxon>
        <taxon>Dikarya</taxon>
        <taxon>Ascomycota</taxon>
        <taxon>Pezizomycotina</taxon>
        <taxon>Sordariomycetes</taxon>
        <taxon>Hypocreomycetidae</taxon>
        <taxon>Hypocreales</taxon>
        <taxon>Nectriaceae</taxon>
        <taxon>Fusarium</taxon>
        <taxon>Fusarium solani species complex</taxon>
        <taxon>Fusarium vanettenii</taxon>
    </lineage>
</organism>
<feature type="region of interest" description="Disordered" evidence="1">
    <location>
        <begin position="315"/>
        <end position="362"/>
    </location>
</feature>
<dbReference type="AlphaFoldDB" id="C7ZL84"/>
<dbReference type="InParanoid" id="C7ZL84"/>
<feature type="compositionally biased region" description="Polar residues" evidence="1">
    <location>
        <begin position="153"/>
        <end position="166"/>
    </location>
</feature>
<feature type="compositionally biased region" description="Low complexity" evidence="1">
    <location>
        <begin position="1"/>
        <end position="14"/>
    </location>
</feature>
<dbReference type="GeneID" id="9675389"/>
<dbReference type="EMBL" id="GG698943">
    <property type="protein sequence ID" value="EEU35245.1"/>
    <property type="molecule type" value="Genomic_DNA"/>
</dbReference>
<dbReference type="OrthoDB" id="5148030at2759"/>
<evidence type="ECO:0000313" key="2">
    <source>
        <dbReference type="EMBL" id="EEU35245.1"/>
    </source>
</evidence>
<dbReference type="RefSeq" id="XP_003040958.1">
    <property type="nucleotide sequence ID" value="XM_003040912.1"/>
</dbReference>
<feature type="region of interest" description="Disordered" evidence="1">
    <location>
        <begin position="1"/>
        <end position="54"/>
    </location>
</feature>
<evidence type="ECO:0000256" key="1">
    <source>
        <dbReference type="SAM" id="MobiDB-lite"/>
    </source>
</evidence>
<evidence type="ECO:0000313" key="3">
    <source>
        <dbReference type="Proteomes" id="UP000005206"/>
    </source>
</evidence>
<dbReference type="HOGENOM" id="CLU_577572_0_0_1"/>
<keyword evidence="3" id="KW-1185">Reference proteome</keyword>
<feature type="compositionally biased region" description="Basic and acidic residues" evidence="1">
    <location>
        <begin position="325"/>
        <end position="339"/>
    </location>
</feature>
<feature type="region of interest" description="Disordered" evidence="1">
    <location>
        <begin position="125"/>
        <end position="166"/>
    </location>
</feature>
<feature type="compositionally biased region" description="Polar residues" evidence="1">
    <location>
        <begin position="340"/>
        <end position="349"/>
    </location>
</feature>
<dbReference type="KEGG" id="nhe:NECHADRAFT_88095"/>
<accession>C7ZL84</accession>
<gene>
    <name evidence="2" type="ORF">NECHADRAFT_88095</name>
</gene>
<name>C7ZL84_FUSV7</name>
<dbReference type="Proteomes" id="UP000005206">
    <property type="component" value="Chromosome 13"/>
</dbReference>